<accession>A0A833HQ89</accession>
<keyword evidence="4 6" id="KW-0067">ATP-binding</keyword>
<dbReference type="InterPro" id="IPR003593">
    <property type="entry name" value="AAA+_ATPase"/>
</dbReference>
<dbReference type="InterPro" id="IPR025302">
    <property type="entry name" value="DrrA1/2-like_C"/>
</dbReference>
<dbReference type="GO" id="GO:0016887">
    <property type="term" value="F:ATP hydrolysis activity"/>
    <property type="evidence" value="ECO:0007669"/>
    <property type="project" value="InterPro"/>
</dbReference>
<dbReference type="PANTHER" id="PTHR42711">
    <property type="entry name" value="ABC TRANSPORTER ATP-BINDING PROTEIN"/>
    <property type="match status" value="1"/>
</dbReference>
<gene>
    <name evidence="6" type="ORF">F8153_05205</name>
</gene>
<comment type="caution">
    <text evidence="6">The sequence shown here is derived from an EMBL/GenBank/DDBJ whole genome shotgun (WGS) entry which is preliminary data.</text>
</comment>
<reference evidence="6 7" key="1">
    <citation type="submission" date="2019-10" db="EMBL/GenBank/DDBJ databases">
        <title>Alkaliphilus serpentinus sp. nov. and Alkaliphilus pronyensis sp. nov., two novel anaerobic alkaliphilic species isolated from the serpentinized-hosted hydrothermal field of the Prony Bay (New Caledonia).</title>
        <authorList>
            <person name="Postec A."/>
        </authorList>
    </citation>
    <scope>NUCLEOTIDE SEQUENCE [LARGE SCALE GENOMIC DNA]</scope>
    <source>
        <strain evidence="6 7">LacT</strain>
    </source>
</reference>
<evidence type="ECO:0000256" key="1">
    <source>
        <dbReference type="ARBA" id="ARBA00005417"/>
    </source>
</evidence>
<feature type="domain" description="ABC transporter" evidence="5">
    <location>
        <begin position="5"/>
        <end position="232"/>
    </location>
</feature>
<dbReference type="AlphaFoldDB" id="A0A833HQ89"/>
<dbReference type="SMART" id="SM00382">
    <property type="entry name" value="AAA"/>
    <property type="match status" value="1"/>
</dbReference>
<dbReference type="InterPro" id="IPR050763">
    <property type="entry name" value="ABC_transporter_ATP-binding"/>
</dbReference>
<evidence type="ECO:0000256" key="4">
    <source>
        <dbReference type="ARBA" id="ARBA00022840"/>
    </source>
</evidence>
<dbReference type="Pfam" id="PF00005">
    <property type="entry name" value="ABC_tran"/>
    <property type="match status" value="1"/>
</dbReference>
<dbReference type="Pfam" id="PF13732">
    <property type="entry name" value="DrrA1-3_C"/>
    <property type="match status" value="1"/>
</dbReference>
<dbReference type="PROSITE" id="PS00211">
    <property type="entry name" value="ABC_TRANSPORTER_1"/>
    <property type="match status" value="1"/>
</dbReference>
<evidence type="ECO:0000313" key="6">
    <source>
        <dbReference type="EMBL" id="KAB3531573.1"/>
    </source>
</evidence>
<keyword evidence="7" id="KW-1185">Reference proteome</keyword>
<sequence>MEKILSIDNISKEFGGKTVVNHISFEVYKGEIMGILGPNGAGKSTTIRSIMGIIYPDSGRILFHNHNSKGIPINKIGYLPEERGLYKNVKVMDVLLYLADLKCYPKDKAKKRILEYLEKFNLKGKEKVKIEELSKGMAQKVQFIASILHEPELLILDEPFSGLDPVSQDVFKEEIREIAKGGTSVLLSAHQMNLVEALCNRIFLINEGKKVVYGRLEEIKESFANFKCTINGNNGYNVDFTLFPSVERVESVDDNKVIYFKKGASVNEFLQKLSKDIDIKELHIDRISLHDIFVKIAKGGMNND</sequence>
<dbReference type="RefSeq" id="WP_151865301.1">
    <property type="nucleotide sequence ID" value="NZ_WBZB01000013.1"/>
</dbReference>
<dbReference type="EMBL" id="WBZB01000013">
    <property type="protein sequence ID" value="KAB3531573.1"/>
    <property type="molecule type" value="Genomic_DNA"/>
</dbReference>
<dbReference type="Gene3D" id="3.40.50.300">
    <property type="entry name" value="P-loop containing nucleotide triphosphate hydrolases"/>
    <property type="match status" value="1"/>
</dbReference>
<dbReference type="PROSITE" id="PS50893">
    <property type="entry name" value="ABC_TRANSPORTER_2"/>
    <property type="match status" value="1"/>
</dbReference>
<keyword evidence="2" id="KW-0813">Transport</keyword>
<proteinExistence type="inferred from homology"/>
<dbReference type="GO" id="GO:0005524">
    <property type="term" value="F:ATP binding"/>
    <property type="evidence" value="ECO:0007669"/>
    <property type="project" value="UniProtKB-KW"/>
</dbReference>
<dbReference type="Proteomes" id="UP000465601">
    <property type="component" value="Unassembled WGS sequence"/>
</dbReference>
<comment type="similarity">
    <text evidence="1">Belongs to the ABC transporter superfamily.</text>
</comment>
<evidence type="ECO:0000256" key="3">
    <source>
        <dbReference type="ARBA" id="ARBA00022741"/>
    </source>
</evidence>
<organism evidence="6 7">
    <name type="scientific">Alkaliphilus serpentinus</name>
    <dbReference type="NCBI Taxonomy" id="1482731"/>
    <lineage>
        <taxon>Bacteria</taxon>
        <taxon>Bacillati</taxon>
        <taxon>Bacillota</taxon>
        <taxon>Clostridia</taxon>
        <taxon>Peptostreptococcales</taxon>
        <taxon>Natronincolaceae</taxon>
        <taxon>Alkaliphilus</taxon>
    </lineage>
</organism>
<evidence type="ECO:0000313" key="7">
    <source>
        <dbReference type="Proteomes" id="UP000465601"/>
    </source>
</evidence>
<keyword evidence="3" id="KW-0547">Nucleotide-binding</keyword>
<dbReference type="InterPro" id="IPR027417">
    <property type="entry name" value="P-loop_NTPase"/>
</dbReference>
<evidence type="ECO:0000256" key="2">
    <source>
        <dbReference type="ARBA" id="ARBA00022448"/>
    </source>
</evidence>
<dbReference type="PANTHER" id="PTHR42711:SF5">
    <property type="entry name" value="ABC TRANSPORTER ATP-BINDING PROTEIN NATA"/>
    <property type="match status" value="1"/>
</dbReference>
<dbReference type="SUPFAM" id="SSF52540">
    <property type="entry name" value="P-loop containing nucleoside triphosphate hydrolases"/>
    <property type="match status" value="1"/>
</dbReference>
<dbReference type="OrthoDB" id="9801987at2"/>
<dbReference type="InterPro" id="IPR003439">
    <property type="entry name" value="ABC_transporter-like_ATP-bd"/>
</dbReference>
<evidence type="ECO:0000259" key="5">
    <source>
        <dbReference type="PROSITE" id="PS50893"/>
    </source>
</evidence>
<dbReference type="InterPro" id="IPR017871">
    <property type="entry name" value="ABC_transporter-like_CS"/>
</dbReference>
<protein>
    <submittedName>
        <fullName evidence="6">ABC transporter ATP-binding protein</fullName>
    </submittedName>
</protein>
<name>A0A833HQ89_9FIRM</name>